<keyword evidence="5" id="KW-0998">Cell outer membrane</keyword>
<dbReference type="GO" id="GO:0009279">
    <property type="term" value="C:cell outer membrane"/>
    <property type="evidence" value="ECO:0007669"/>
    <property type="project" value="UniProtKB-SubCell"/>
</dbReference>
<feature type="chain" id="PRO_5003209343" evidence="6">
    <location>
        <begin position="22"/>
        <end position="639"/>
    </location>
</feature>
<evidence type="ECO:0000256" key="3">
    <source>
        <dbReference type="ARBA" id="ARBA00022729"/>
    </source>
</evidence>
<keyword evidence="3 6" id="KW-0732">Signal</keyword>
<evidence type="ECO:0000313" key="9">
    <source>
        <dbReference type="Proteomes" id="UP000008630"/>
    </source>
</evidence>
<dbReference type="HOGENOM" id="CLU_015553_0_1_10"/>
<evidence type="ECO:0000256" key="6">
    <source>
        <dbReference type="SAM" id="SignalP"/>
    </source>
</evidence>
<dbReference type="InterPro" id="IPR012944">
    <property type="entry name" value="SusD_RagB_dom"/>
</dbReference>
<accession>E6SRR9</accession>
<dbReference type="eggNOG" id="COG0547">
    <property type="taxonomic scope" value="Bacteria"/>
</dbReference>
<dbReference type="Proteomes" id="UP000008630">
    <property type="component" value="Chromosome"/>
</dbReference>
<sequence>MYMKKIFIGLALLAGVGLSSCNDSFLEKTPVTDLTEDNAFNSYDNFKAFVWPCYEMFTNTTIRTSLANYAMNGQYGGDVDAGYLESKSPSGQNAFAYQSVGSTATGNGWNFSGYIRRVNIMLSHIDASSMSDAEKKHWRSVGYFFHSFWYMELIDRFGDVPWVNQVLDETSPEAYGPRMDRKIVADSVLNRLKYAEQNIGDYTKRDGDNTINKNCVLAAISRFGLREGTWRKYHELGDETKFLQECVRTSELLMNEYPSLYMGTDGQPAAGYGEMWTTDDLSKVPGVILYKAYVEDINPHGMGHVEHTSSHATEMNQNTVDMYLMKNGKPIMNDASGYHGNKDMYAAFRDRDPRLYHTVIPPYKVKSGKGDYTTWSYTANAADREYIDIMGPNTACTNPGVGMKRLPGQNWSASLLPEVPRLATGSFISCRSGYYVWKNWTNWETNSNLANLNVSDKPIFKIEEVLLNEAEAKFELGLFNQDVADKTINKLRERADVAEMTVADIDGSFDPNRGKYYPKGNETGIMVDPVLWEIRRERIIELMGEGFGFYDVRRWRMAPWFLNRTAVGLWVTKAKATSAGMTLYNPETGTSDGTSGSLTGGNIFLFNKPAGWLEKYYLYQVPTTERLLNPQLTQNPGWD</sequence>
<dbReference type="Pfam" id="PF07980">
    <property type="entry name" value="SusD_RagB"/>
    <property type="match status" value="1"/>
</dbReference>
<dbReference type="KEGG" id="bhl:Bache_0048"/>
<comment type="subcellular location">
    <subcellularLocation>
        <location evidence="1">Cell outer membrane</location>
    </subcellularLocation>
</comment>
<organism evidence="8 9">
    <name type="scientific">Bacteroides helcogenes (strain ATCC 35417 / DSM 20613 / JCM 6297 / CCUG 15421 / P 36-108)</name>
    <dbReference type="NCBI Taxonomy" id="693979"/>
    <lineage>
        <taxon>Bacteria</taxon>
        <taxon>Pseudomonadati</taxon>
        <taxon>Bacteroidota</taxon>
        <taxon>Bacteroidia</taxon>
        <taxon>Bacteroidales</taxon>
        <taxon>Bacteroidaceae</taxon>
        <taxon>Bacteroides</taxon>
    </lineage>
</organism>
<dbReference type="PROSITE" id="PS51257">
    <property type="entry name" value="PROKAR_LIPOPROTEIN"/>
    <property type="match status" value="1"/>
</dbReference>
<dbReference type="STRING" id="693979.Bache_0048"/>
<evidence type="ECO:0000256" key="1">
    <source>
        <dbReference type="ARBA" id="ARBA00004442"/>
    </source>
</evidence>
<keyword evidence="9" id="KW-1185">Reference proteome</keyword>
<evidence type="ECO:0000256" key="4">
    <source>
        <dbReference type="ARBA" id="ARBA00023136"/>
    </source>
</evidence>
<keyword evidence="4" id="KW-0472">Membrane</keyword>
<dbReference type="AlphaFoldDB" id="E6SRR9"/>
<protein>
    <submittedName>
        <fullName evidence="8">RagB/SusD domain protein</fullName>
    </submittedName>
</protein>
<evidence type="ECO:0000256" key="5">
    <source>
        <dbReference type="ARBA" id="ARBA00023237"/>
    </source>
</evidence>
<reference key="1">
    <citation type="submission" date="2010-11" db="EMBL/GenBank/DDBJ databases">
        <title>The complete genome of Bacteroides helcogenes P 36-108.</title>
        <authorList>
            <consortium name="US DOE Joint Genome Institute (JGI-PGF)"/>
            <person name="Lucas S."/>
            <person name="Copeland A."/>
            <person name="Lapidus A."/>
            <person name="Bruce D."/>
            <person name="Goodwin L."/>
            <person name="Pitluck S."/>
            <person name="Kyrpides N."/>
            <person name="Mavromatis K."/>
            <person name="Ivanova N."/>
            <person name="Zeytun A."/>
            <person name="Brettin T."/>
            <person name="Detter J.C."/>
            <person name="Tapia R."/>
            <person name="Han C."/>
            <person name="Land M."/>
            <person name="Hauser L."/>
            <person name="Markowitz V."/>
            <person name="Cheng J.-F."/>
            <person name="Hugenholtz P."/>
            <person name="Woyke T."/>
            <person name="Wu D."/>
            <person name="Gronow S."/>
            <person name="Wellnitz S."/>
            <person name="Brambilla E."/>
            <person name="Klenk H.-P."/>
            <person name="Eisen J.A."/>
        </authorList>
    </citation>
    <scope>NUCLEOTIDE SEQUENCE</scope>
    <source>
        <strain>P 36-108</strain>
    </source>
</reference>
<evidence type="ECO:0000313" key="8">
    <source>
        <dbReference type="EMBL" id="ADV42078.1"/>
    </source>
</evidence>
<dbReference type="SUPFAM" id="SSF48452">
    <property type="entry name" value="TPR-like"/>
    <property type="match status" value="1"/>
</dbReference>
<comment type="similarity">
    <text evidence="2">Belongs to the SusD family.</text>
</comment>
<proteinExistence type="inferred from homology"/>
<feature type="signal peptide" evidence="6">
    <location>
        <begin position="1"/>
        <end position="21"/>
    </location>
</feature>
<dbReference type="EMBL" id="CP002352">
    <property type="protein sequence ID" value="ADV42078.1"/>
    <property type="molecule type" value="Genomic_DNA"/>
</dbReference>
<dbReference type="Gene3D" id="1.25.40.390">
    <property type="match status" value="1"/>
</dbReference>
<feature type="domain" description="RagB/SusD" evidence="7">
    <location>
        <begin position="303"/>
        <end position="638"/>
    </location>
</feature>
<name>E6SRR9_BACT6</name>
<evidence type="ECO:0000259" key="7">
    <source>
        <dbReference type="Pfam" id="PF07980"/>
    </source>
</evidence>
<dbReference type="InterPro" id="IPR011990">
    <property type="entry name" value="TPR-like_helical_dom_sf"/>
</dbReference>
<evidence type="ECO:0000256" key="2">
    <source>
        <dbReference type="ARBA" id="ARBA00006275"/>
    </source>
</evidence>
<gene>
    <name evidence="8" type="ordered locus">Bache_0048</name>
</gene>
<reference evidence="8 9" key="2">
    <citation type="journal article" date="2011" name="Stand. Genomic Sci.">
        <title>Complete genome sequence of Bacteroides helcogenes type strain (P 36-108).</title>
        <authorList>
            <person name="Pati A."/>
            <person name="Gronow S."/>
            <person name="Zeytun A."/>
            <person name="Lapidus A."/>
            <person name="Nolan M."/>
            <person name="Hammon N."/>
            <person name="Deshpande S."/>
            <person name="Cheng J.F."/>
            <person name="Tapia R."/>
            <person name="Han C."/>
            <person name="Goodwin L."/>
            <person name="Pitluck S."/>
            <person name="Liolios K."/>
            <person name="Pagani I."/>
            <person name="Ivanova N."/>
            <person name="Mavromatis K."/>
            <person name="Chen A."/>
            <person name="Palaniappan K."/>
            <person name="Land M."/>
            <person name="Hauser L."/>
            <person name="Chang Y.J."/>
            <person name="Jeffries C.D."/>
            <person name="Detter J.C."/>
            <person name="Brambilla E."/>
            <person name="Rohde M."/>
            <person name="Goker M."/>
            <person name="Woyke T."/>
            <person name="Bristow J."/>
            <person name="Eisen J.A."/>
            <person name="Markowitz V."/>
            <person name="Hugenholtz P."/>
            <person name="Kyrpides N.C."/>
            <person name="Klenk H.P."/>
            <person name="Lucas S."/>
        </authorList>
    </citation>
    <scope>NUCLEOTIDE SEQUENCE [LARGE SCALE GENOMIC DNA]</scope>
    <source>
        <strain evidence="9">ATCC 35417 / DSM 20613 / JCM 6297 / CCUG 15421 / P 36-108</strain>
    </source>
</reference>